<dbReference type="PROSITE" id="PS50181">
    <property type="entry name" value="FBOX"/>
    <property type="match status" value="1"/>
</dbReference>
<evidence type="ECO:0000313" key="3">
    <source>
        <dbReference type="EMBL" id="KAG9061225.1"/>
    </source>
</evidence>
<protein>
    <recommendedName>
        <fullName evidence="2">F-box domain-containing protein</fullName>
    </recommendedName>
</protein>
<comment type="caution">
    <text evidence="3">The sequence shown here is derived from an EMBL/GenBank/DDBJ whole genome shotgun (WGS) entry which is preliminary data.</text>
</comment>
<dbReference type="InterPro" id="IPR036047">
    <property type="entry name" value="F-box-like_dom_sf"/>
</dbReference>
<dbReference type="Gene3D" id="1.20.1280.50">
    <property type="match status" value="1"/>
</dbReference>
<feature type="region of interest" description="Disordered" evidence="1">
    <location>
        <begin position="356"/>
        <end position="397"/>
    </location>
</feature>
<dbReference type="Proteomes" id="UP000707451">
    <property type="component" value="Unassembled WGS sequence"/>
</dbReference>
<accession>A0A9P8BMI0</accession>
<dbReference type="EMBL" id="JAHRHY010000025">
    <property type="protein sequence ID" value="KAG9061225.1"/>
    <property type="molecule type" value="Genomic_DNA"/>
</dbReference>
<evidence type="ECO:0000259" key="2">
    <source>
        <dbReference type="PROSITE" id="PS50181"/>
    </source>
</evidence>
<dbReference type="InterPro" id="IPR001810">
    <property type="entry name" value="F-box_dom"/>
</dbReference>
<evidence type="ECO:0000256" key="1">
    <source>
        <dbReference type="SAM" id="MobiDB-lite"/>
    </source>
</evidence>
<reference evidence="3" key="1">
    <citation type="submission" date="2021-06" db="EMBL/GenBank/DDBJ databases">
        <title>Genome Sequence of Mortierella hyaline Strain SCG-10, a Cold-Adapted, Nitrate-Reducing Fungus Isolated from Soil in Minnesota, USA.</title>
        <authorList>
            <person name="Aldossari N."/>
        </authorList>
    </citation>
    <scope>NUCLEOTIDE SEQUENCE</scope>
    <source>
        <strain evidence="3">SCG-10</strain>
    </source>
</reference>
<proteinExistence type="predicted"/>
<keyword evidence="4" id="KW-1185">Reference proteome</keyword>
<dbReference type="Pfam" id="PF12937">
    <property type="entry name" value="F-box-like"/>
    <property type="match status" value="1"/>
</dbReference>
<organism evidence="3 4">
    <name type="scientific">Linnemannia hyalina</name>
    <dbReference type="NCBI Taxonomy" id="64524"/>
    <lineage>
        <taxon>Eukaryota</taxon>
        <taxon>Fungi</taxon>
        <taxon>Fungi incertae sedis</taxon>
        <taxon>Mucoromycota</taxon>
        <taxon>Mortierellomycotina</taxon>
        <taxon>Mortierellomycetes</taxon>
        <taxon>Mortierellales</taxon>
        <taxon>Mortierellaceae</taxon>
        <taxon>Linnemannia</taxon>
    </lineage>
</organism>
<dbReference type="AlphaFoldDB" id="A0A9P8BMI0"/>
<sequence>MSATLFDNLPYEVQGLIGNHLSPRDLATCTRICQAWRAVFDPILWSHVNLDFDNVVKENSALPGVLKTHGGNIRSIRLSCPYDKYQSPQTFWMHCPPDLPLLDSMTTIGQCPHGWMYLPFYCPPSVKWKKLVFCMNGYASSNSVYSRDFFDFLDRHTPTLEVFRLDWRSFANGKCVNRLLSMAPNLRELYISSDRREVEGGVLNAREIARTDWVCTGLEVFVCRIGNIPRPDITRHIGGSLSKERVKSETLEESIELQRQVYSRLARFTRLRELRLGFPVNSRSSYLKHRRGDKEKYRQYSCLAMTVESGLDLLKDLKELRRVGLQDMEIYIDGDKEQTWFAENWPKATIEYEHYQTDSDATTVSRDSDDPYTDTDSDENSDGEEDDEGENVNEDEQ</sequence>
<name>A0A9P8BMI0_9FUNG</name>
<evidence type="ECO:0000313" key="4">
    <source>
        <dbReference type="Proteomes" id="UP000707451"/>
    </source>
</evidence>
<dbReference type="SUPFAM" id="SSF81383">
    <property type="entry name" value="F-box domain"/>
    <property type="match status" value="1"/>
</dbReference>
<dbReference type="OrthoDB" id="2368759at2759"/>
<gene>
    <name evidence="3" type="ORF">KI688_007563</name>
</gene>
<feature type="compositionally biased region" description="Acidic residues" evidence="1">
    <location>
        <begin position="370"/>
        <end position="397"/>
    </location>
</feature>
<feature type="domain" description="F-box" evidence="2">
    <location>
        <begin position="3"/>
        <end position="48"/>
    </location>
</feature>